<comment type="caution">
    <text evidence="13">The sequence shown here is derived from an EMBL/GenBank/DDBJ whole genome shotgun (WGS) entry which is preliminary data.</text>
</comment>
<feature type="chain" id="PRO_5039500387" evidence="11">
    <location>
        <begin position="31"/>
        <end position="510"/>
    </location>
</feature>
<dbReference type="InterPro" id="IPR006710">
    <property type="entry name" value="Glyco_hydro_43"/>
</dbReference>
<dbReference type="GO" id="GO:0045493">
    <property type="term" value="P:xylan catabolic process"/>
    <property type="evidence" value="ECO:0007669"/>
    <property type="project" value="UniProtKB-KW"/>
</dbReference>
<feature type="signal peptide" evidence="11">
    <location>
        <begin position="1"/>
        <end position="30"/>
    </location>
</feature>
<name>A0A9D1NQS3_9FIRM</name>
<feature type="domain" description="CBM6" evidence="12">
    <location>
        <begin position="335"/>
        <end position="458"/>
    </location>
</feature>
<comment type="similarity">
    <text evidence="1 9">Belongs to the glycosyl hydrolase 43 family.</text>
</comment>
<keyword evidence="2" id="KW-0858">Xylan degradation</keyword>
<dbReference type="Gene3D" id="2.60.120.260">
    <property type="entry name" value="Galactose-binding domain-like"/>
    <property type="match status" value="1"/>
</dbReference>
<dbReference type="CDD" id="cd04084">
    <property type="entry name" value="CBM6_xylanase-like"/>
    <property type="match status" value="1"/>
</dbReference>
<dbReference type="CDD" id="cd18618">
    <property type="entry name" value="GH43_Xsa43E-like"/>
    <property type="match status" value="1"/>
</dbReference>
<reference evidence="13" key="2">
    <citation type="journal article" date="2021" name="PeerJ">
        <title>Extensive microbial diversity within the chicken gut microbiome revealed by metagenomics and culture.</title>
        <authorList>
            <person name="Gilroy R."/>
            <person name="Ravi A."/>
            <person name="Getino M."/>
            <person name="Pursley I."/>
            <person name="Horton D.L."/>
            <person name="Alikhan N.F."/>
            <person name="Baker D."/>
            <person name="Gharbi K."/>
            <person name="Hall N."/>
            <person name="Watson M."/>
            <person name="Adriaenssens E.M."/>
            <person name="Foster-Nyarko E."/>
            <person name="Jarju S."/>
            <person name="Secka A."/>
            <person name="Antonio M."/>
            <person name="Oren A."/>
            <person name="Chaudhuri R.R."/>
            <person name="La Ragione R."/>
            <person name="Hildebrand F."/>
            <person name="Pallen M.J."/>
        </authorList>
    </citation>
    <scope>NUCLEOTIDE SEQUENCE</scope>
    <source>
        <strain evidence="13">1370</strain>
    </source>
</reference>
<dbReference type="InterPro" id="IPR052176">
    <property type="entry name" value="Glycosyl_Hydrlase_43_Enz"/>
</dbReference>
<feature type="site" description="Important for catalytic activity, responsible for pKa modulation of the active site Glu and correct orientation of both the proton donor and substrate" evidence="8">
    <location>
        <position position="160"/>
    </location>
</feature>
<accession>A0A9D1NQS3</accession>
<evidence type="ECO:0000256" key="4">
    <source>
        <dbReference type="ARBA" id="ARBA00022801"/>
    </source>
</evidence>
<evidence type="ECO:0000256" key="6">
    <source>
        <dbReference type="ARBA" id="ARBA00023295"/>
    </source>
</evidence>
<dbReference type="InterPro" id="IPR005084">
    <property type="entry name" value="CBM6"/>
</dbReference>
<reference evidence="13" key="1">
    <citation type="submission" date="2020-10" db="EMBL/GenBank/DDBJ databases">
        <authorList>
            <person name="Gilroy R."/>
        </authorList>
    </citation>
    <scope>NUCLEOTIDE SEQUENCE</scope>
    <source>
        <strain evidence="13">1370</strain>
    </source>
</reference>
<sequence length="510" mass="55331">MKKSIKLFSSALTAAALVASAVSMSLPLHADNPTIQTSYTPDPAPMVYDGVFYFYTGNDAPGSSFYTMTDWQCFSSTDMQNWENHGSVLSYTDFEWADPDSCWAAQCIERDGKFYLYVTLTTSLYGGGRAIGVAVADSPTGPFKDAIGKPLCGPNWTYIDPTVFIDDDGQAYLYFGNPTLYWVKLKKNMIETEGEPQAFEMTAEQFGKSENPESSCLYTEGPWIYKRDGIYYMVYAASGIPETIDYATSDSPTGPWKYGGRIMDNCPTSFTIHPGIIEYDGRAYFTYHTGDLEGGGGFTRSGAIEEFSFKSDGSIPHIEATSEGPQQLRWFNPYKKTRASTMCSQQGIKLERGENGLYATKCSNGDYIKIAGVNFAADATEFYADVSAIRSGGAVELRLDSPDGELVGTLSVPECTEDQDWQSLSCSVKGASGVHDLYMVFTSEGTAGYVNMDSWSFDGEYTDADFSDQVVSSKKGGISGKAIAAAAAVAAAGAAAAIIAVRSRKKKKAD</sequence>
<organism evidence="13 14">
    <name type="scientific">Candidatus Faeciplasma avium</name>
    <dbReference type="NCBI Taxonomy" id="2840798"/>
    <lineage>
        <taxon>Bacteria</taxon>
        <taxon>Bacillati</taxon>
        <taxon>Bacillota</taxon>
        <taxon>Clostridia</taxon>
        <taxon>Eubacteriales</taxon>
        <taxon>Oscillospiraceae</taxon>
        <taxon>Oscillospiraceae incertae sedis</taxon>
        <taxon>Candidatus Faeciplasma</taxon>
    </lineage>
</organism>
<protein>
    <submittedName>
        <fullName evidence="13">Family 43 glycosylhydrolase</fullName>
    </submittedName>
</protein>
<keyword evidence="5" id="KW-0119">Carbohydrate metabolism</keyword>
<evidence type="ECO:0000256" key="7">
    <source>
        <dbReference type="PIRSR" id="PIRSR606710-1"/>
    </source>
</evidence>
<dbReference type="GO" id="GO:0030246">
    <property type="term" value="F:carbohydrate binding"/>
    <property type="evidence" value="ECO:0007669"/>
    <property type="project" value="InterPro"/>
</dbReference>
<keyword evidence="4 9" id="KW-0378">Hydrolase</keyword>
<dbReference type="PANTHER" id="PTHR43772">
    <property type="entry name" value="ENDO-1,4-BETA-XYLANASE"/>
    <property type="match status" value="1"/>
</dbReference>
<dbReference type="InterPro" id="IPR006584">
    <property type="entry name" value="Cellulose-bd_IV"/>
</dbReference>
<keyword evidence="10" id="KW-0472">Membrane</keyword>
<proteinExistence type="inferred from homology"/>
<evidence type="ECO:0000313" key="13">
    <source>
        <dbReference type="EMBL" id="HIV10419.1"/>
    </source>
</evidence>
<dbReference type="GO" id="GO:0004553">
    <property type="term" value="F:hydrolase activity, hydrolyzing O-glycosyl compounds"/>
    <property type="evidence" value="ECO:0007669"/>
    <property type="project" value="InterPro"/>
</dbReference>
<dbReference type="Gene3D" id="2.115.10.20">
    <property type="entry name" value="Glycosyl hydrolase domain, family 43"/>
    <property type="match status" value="1"/>
</dbReference>
<keyword evidence="2" id="KW-0624">Polysaccharide degradation</keyword>
<evidence type="ECO:0000256" key="8">
    <source>
        <dbReference type="PIRSR" id="PIRSR606710-2"/>
    </source>
</evidence>
<keyword evidence="6 9" id="KW-0326">Glycosidase</keyword>
<dbReference type="AlphaFoldDB" id="A0A9D1NQS3"/>
<keyword evidence="10" id="KW-0812">Transmembrane</keyword>
<feature type="transmembrane region" description="Helical" evidence="10">
    <location>
        <begin position="482"/>
        <end position="501"/>
    </location>
</feature>
<evidence type="ECO:0000256" key="1">
    <source>
        <dbReference type="ARBA" id="ARBA00009865"/>
    </source>
</evidence>
<evidence type="ECO:0000259" key="12">
    <source>
        <dbReference type="PROSITE" id="PS51175"/>
    </source>
</evidence>
<dbReference type="Proteomes" id="UP000823960">
    <property type="component" value="Unassembled WGS sequence"/>
</dbReference>
<dbReference type="SUPFAM" id="SSF49785">
    <property type="entry name" value="Galactose-binding domain-like"/>
    <property type="match status" value="1"/>
</dbReference>
<dbReference type="SMART" id="SM00606">
    <property type="entry name" value="CBD_IV"/>
    <property type="match status" value="1"/>
</dbReference>
<feature type="active site" description="Proton donor" evidence="7">
    <location>
        <position position="220"/>
    </location>
</feature>
<gene>
    <name evidence="13" type="ORF">IAD28_01825</name>
</gene>
<dbReference type="InterPro" id="IPR023296">
    <property type="entry name" value="Glyco_hydro_beta-prop_sf"/>
</dbReference>
<keyword evidence="10" id="KW-1133">Transmembrane helix</keyword>
<dbReference type="SUPFAM" id="SSF75005">
    <property type="entry name" value="Arabinanase/levansucrase/invertase"/>
    <property type="match status" value="1"/>
</dbReference>
<keyword evidence="3 11" id="KW-0732">Signal</keyword>
<evidence type="ECO:0000256" key="3">
    <source>
        <dbReference type="ARBA" id="ARBA00022729"/>
    </source>
</evidence>
<evidence type="ECO:0000256" key="9">
    <source>
        <dbReference type="RuleBase" id="RU361187"/>
    </source>
</evidence>
<evidence type="ECO:0000256" key="10">
    <source>
        <dbReference type="SAM" id="Phobius"/>
    </source>
</evidence>
<evidence type="ECO:0000313" key="14">
    <source>
        <dbReference type="Proteomes" id="UP000823960"/>
    </source>
</evidence>
<dbReference type="InterPro" id="IPR008979">
    <property type="entry name" value="Galactose-bd-like_sf"/>
</dbReference>
<dbReference type="PROSITE" id="PS51175">
    <property type="entry name" value="CBM6"/>
    <property type="match status" value="1"/>
</dbReference>
<evidence type="ECO:0000256" key="2">
    <source>
        <dbReference type="ARBA" id="ARBA00022651"/>
    </source>
</evidence>
<dbReference type="Pfam" id="PF04616">
    <property type="entry name" value="Glyco_hydro_43"/>
    <property type="match status" value="1"/>
</dbReference>
<dbReference type="Pfam" id="PF03422">
    <property type="entry name" value="CBM_6"/>
    <property type="match status" value="1"/>
</dbReference>
<evidence type="ECO:0000256" key="5">
    <source>
        <dbReference type="ARBA" id="ARBA00023277"/>
    </source>
</evidence>
<feature type="active site" description="Proton acceptor" evidence="7">
    <location>
        <position position="42"/>
    </location>
</feature>
<dbReference type="PANTHER" id="PTHR43772:SF2">
    <property type="entry name" value="PUTATIVE (AFU_ORTHOLOGUE AFUA_2G04480)-RELATED"/>
    <property type="match status" value="1"/>
</dbReference>
<evidence type="ECO:0000256" key="11">
    <source>
        <dbReference type="SAM" id="SignalP"/>
    </source>
</evidence>
<dbReference type="EMBL" id="DVOL01000023">
    <property type="protein sequence ID" value="HIV10419.1"/>
    <property type="molecule type" value="Genomic_DNA"/>
</dbReference>